<gene>
    <name evidence="6" type="ORF">BJP25_28300</name>
</gene>
<dbReference type="EMBL" id="MKQR01000026">
    <property type="protein sequence ID" value="OLR90534.1"/>
    <property type="molecule type" value="Genomic_DNA"/>
</dbReference>
<evidence type="ECO:0000256" key="1">
    <source>
        <dbReference type="ARBA" id="ARBA00001946"/>
    </source>
</evidence>
<dbReference type="OrthoDB" id="177518at2"/>
<proteinExistence type="inferred from homology"/>
<dbReference type="PROSITE" id="PS51462">
    <property type="entry name" value="NUDIX"/>
    <property type="match status" value="1"/>
</dbReference>
<evidence type="ECO:0000256" key="4">
    <source>
        <dbReference type="RuleBase" id="RU003476"/>
    </source>
</evidence>
<comment type="similarity">
    <text evidence="2 4">Belongs to the Nudix hydrolase family.</text>
</comment>
<reference evidence="6 7" key="1">
    <citation type="submission" date="2016-10" db="EMBL/GenBank/DDBJ databases">
        <title>The Draft Genome Sequence of Actinokineospora bangkokensis 44EHWT reveals the biosynthetic pathway of antifungal compounds Thailandins with unusual extender unit butylmalonyl-CoA.</title>
        <authorList>
            <person name="Greule A."/>
            <person name="Intra B."/>
            <person name="Flemming S."/>
            <person name="Rommel M.G."/>
            <person name="Panbangred W."/>
            <person name="Bechthold A."/>
        </authorList>
    </citation>
    <scope>NUCLEOTIDE SEQUENCE [LARGE SCALE GENOMIC DNA]</scope>
    <source>
        <strain evidence="6 7">44EHW</strain>
    </source>
</reference>
<dbReference type="Pfam" id="PF00293">
    <property type="entry name" value="NUDIX"/>
    <property type="match status" value="1"/>
</dbReference>
<dbReference type="InterPro" id="IPR020476">
    <property type="entry name" value="Nudix_hydrolase"/>
</dbReference>
<dbReference type="GO" id="GO:0006753">
    <property type="term" value="P:nucleoside phosphate metabolic process"/>
    <property type="evidence" value="ECO:0007669"/>
    <property type="project" value="TreeGrafter"/>
</dbReference>
<evidence type="ECO:0000313" key="6">
    <source>
        <dbReference type="EMBL" id="OLR90534.1"/>
    </source>
</evidence>
<keyword evidence="7" id="KW-1185">Reference proteome</keyword>
<dbReference type="STRING" id="1193682.BJP25_28300"/>
<keyword evidence="3 4" id="KW-0378">Hydrolase</keyword>
<dbReference type="PRINTS" id="PR00502">
    <property type="entry name" value="NUDIXFAMILY"/>
</dbReference>
<dbReference type="Gene3D" id="3.90.79.10">
    <property type="entry name" value="Nucleoside Triphosphate Pyrophosphohydrolase"/>
    <property type="match status" value="1"/>
</dbReference>
<evidence type="ECO:0000259" key="5">
    <source>
        <dbReference type="PROSITE" id="PS51462"/>
    </source>
</evidence>
<dbReference type="SUPFAM" id="SSF55811">
    <property type="entry name" value="Nudix"/>
    <property type="match status" value="1"/>
</dbReference>
<comment type="cofactor">
    <cofactor evidence="1">
        <name>Mg(2+)</name>
        <dbReference type="ChEBI" id="CHEBI:18420"/>
    </cofactor>
</comment>
<sequence length="198" mass="21875">MAAATAPRGPGAVACTPVTRAPEPARWTIHDERLIDDTRRLHVAIAHVELPDGVQFEQYVLRMPKASMTVVLNDARDHVLMIYRHRFIMDRWTWELPGGYVDPDEDPALTAAREIEEETGFKPRSIRLLTTFQPLAGTADFENLIYVAEGAEDTGTAPDINEAAKVKWIPLANVRTMIANSEIIGAGAQLGLMFVLTG</sequence>
<protein>
    <submittedName>
        <fullName evidence="6">NUDIX hydrolase</fullName>
    </submittedName>
</protein>
<dbReference type="CDD" id="cd03424">
    <property type="entry name" value="NUDIX_ADPRase_Nudt5_UGPPase_Nudt14"/>
    <property type="match status" value="1"/>
</dbReference>
<dbReference type="PROSITE" id="PS00893">
    <property type="entry name" value="NUDIX_BOX"/>
    <property type="match status" value="1"/>
</dbReference>
<dbReference type="AlphaFoldDB" id="A0A1Q9LEU2"/>
<comment type="caution">
    <text evidence="6">The sequence shown here is derived from an EMBL/GenBank/DDBJ whole genome shotgun (WGS) entry which is preliminary data.</text>
</comment>
<dbReference type="PANTHER" id="PTHR11839:SF18">
    <property type="entry name" value="NUDIX HYDROLASE DOMAIN-CONTAINING PROTEIN"/>
    <property type="match status" value="1"/>
</dbReference>
<dbReference type="GO" id="GO:0005829">
    <property type="term" value="C:cytosol"/>
    <property type="evidence" value="ECO:0007669"/>
    <property type="project" value="TreeGrafter"/>
</dbReference>
<name>A0A1Q9LEU2_9PSEU</name>
<dbReference type="InterPro" id="IPR000086">
    <property type="entry name" value="NUDIX_hydrolase_dom"/>
</dbReference>
<evidence type="ECO:0000256" key="2">
    <source>
        <dbReference type="ARBA" id="ARBA00005582"/>
    </source>
</evidence>
<dbReference type="PANTHER" id="PTHR11839">
    <property type="entry name" value="UDP/ADP-SUGAR PYROPHOSPHATASE"/>
    <property type="match status" value="1"/>
</dbReference>
<evidence type="ECO:0000256" key="3">
    <source>
        <dbReference type="ARBA" id="ARBA00022801"/>
    </source>
</evidence>
<dbReference type="InterPro" id="IPR020084">
    <property type="entry name" value="NUDIX_hydrolase_CS"/>
</dbReference>
<feature type="domain" description="Nudix hydrolase" evidence="5">
    <location>
        <begin position="62"/>
        <end position="191"/>
    </location>
</feature>
<dbReference type="GO" id="GO:0019693">
    <property type="term" value="P:ribose phosphate metabolic process"/>
    <property type="evidence" value="ECO:0007669"/>
    <property type="project" value="TreeGrafter"/>
</dbReference>
<organism evidence="6 7">
    <name type="scientific">Actinokineospora bangkokensis</name>
    <dbReference type="NCBI Taxonomy" id="1193682"/>
    <lineage>
        <taxon>Bacteria</taxon>
        <taxon>Bacillati</taxon>
        <taxon>Actinomycetota</taxon>
        <taxon>Actinomycetes</taxon>
        <taxon>Pseudonocardiales</taxon>
        <taxon>Pseudonocardiaceae</taxon>
        <taxon>Actinokineospora</taxon>
    </lineage>
</organism>
<dbReference type="Proteomes" id="UP000186040">
    <property type="component" value="Unassembled WGS sequence"/>
</dbReference>
<accession>A0A1Q9LEU2</accession>
<dbReference type="InterPro" id="IPR015797">
    <property type="entry name" value="NUDIX_hydrolase-like_dom_sf"/>
</dbReference>
<dbReference type="GO" id="GO:0016462">
    <property type="term" value="F:pyrophosphatase activity"/>
    <property type="evidence" value="ECO:0007669"/>
    <property type="project" value="UniProtKB-ARBA"/>
</dbReference>
<evidence type="ECO:0000313" key="7">
    <source>
        <dbReference type="Proteomes" id="UP000186040"/>
    </source>
</evidence>